<keyword evidence="1" id="KW-0732">Signal</keyword>
<dbReference type="CDD" id="cd05379">
    <property type="entry name" value="CAP_bacterial"/>
    <property type="match status" value="1"/>
</dbReference>
<dbReference type="Gene3D" id="3.40.33.10">
    <property type="entry name" value="CAP"/>
    <property type="match status" value="1"/>
</dbReference>
<feature type="chain" id="PRO_5038636273" description="SCP domain-containing protein" evidence="1">
    <location>
        <begin position="25"/>
        <end position="408"/>
    </location>
</feature>
<dbReference type="InterPro" id="IPR014044">
    <property type="entry name" value="CAP_dom"/>
</dbReference>
<evidence type="ECO:0000259" key="2">
    <source>
        <dbReference type="Pfam" id="PF00188"/>
    </source>
</evidence>
<dbReference type="AlphaFoldDB" id="A0A923RZD6"/>
<evidence type="ECO:0000256" key="1">
    <source>
        <dbReference type="SAM" id="SignalP"/>
    </source>
</evidence>
<dbReference type="Pfam" id="PF00188">
    <property type="entry name" value="CAP"/>
    <property type="match status" value="1"/>
</dbReference>
<organism evidence="3 4">
    <name type="scientific">Agathobaculum faecis</name>
    <dbReference type="NCBI Taxonomy" id="2763013"/>
    <lineage>
        <taxon>Bacteria</taxon>
        <taxon>Bacillati</taxon>
        <taxon>Bacillota</taxon>
        <taxon>Clostridia</taxon>
        <taxon>Eubacteriales</taxon>
        <taxon>Butyricicoccaceae</taxon>
        <taxon>Agathobaculum</taxon>
    </lineage>
</organism>
<dbReference type="Proteomes" id="UP000606499">
    <property type="component" value="Unassembled WGS sequence"/>
</dbReference>
<dbReference type="RefSeq" id="WP_054327209.1">
    <property type="nucleotide sequence ID" value="NZ_JACOPL010000012.1"/>
</dbReference>
<dbReference type="EMBL" id="JACOPL010000012">
    <property type="protein sequence ID" value="MBC5726195.1"/>
    <property type="molecule type" value="Genomic_DNA"/>
</dbReference>
<feature type="domain" description="SCP" evidence="2">
    <location>
        <begin position="289"/>
        <end position="405"/>
    </location>
</feature>
<dbReference type="PANTHER" id="PTHR31157">
    <property type="entry name" value="SCP DOMAIN-CONTAINING PROTEIN"/>
    <property type="match status" value="1"/>
</dbReference>
<sequence>MKKNIIAATLSAAMVAGLVPFAGAAYAVAAVPTRDKGQIVYVDNTRVYPTGYNIADNNYFKLRDIGKLVGFGVDYDEATQTVEISTTRTAPSTEGITDTSVSGAVAKVSNQRIAVDGIYVNMKAYQIDGNNYVKLRDIGKQVDFGVGYDNATASVRIDTDAPYTESTTSANGSAITKWNKTMAEFNQAMIKCNWDKSKYLTTAKQYAPVITGKADGTVEDVIAALDAMKGAPVDAVSFEDDRTVNHFWADELRKALGQDISGENSDTGNETNISSVSDETLRAWEDEMLNLVNEERTVRGLESVVFNEKLQEMARVRAEEITVRFSHDRPSGTPYDLLDEVGIPVKNFKTENIIQGTTSSTPSSLMNTFMQSQGHRAWILSDEVNAIGIALTQNQYGQIYGVQIFGMF</sequence>
<name>A0A923RZD6_9FIRM</name>
<dbReference type="PANTHER" id="PTHR31157:SF1">
    <property type="entry name" value="SCP DOMAIN-CONTAINING PROTEIN"/>
    <property type="match status" value="1"/>
</dbReference>
<protein>
    <recommendedName>
        <fullName evidence="2">SCP domain-containing protein</fullName>
    </recommendedName>
</protein>
<evidence type="ECO:0000313" key="3">
    <source>
        <dbReference type="EMBL" id="MBC5726195.1"/>
    </source>
</evidence>
<gene>
    <name evidence="3" type="ORF">H8S45_12100</name>
</gene>
<evidence type="ECO:0000313" key="4">
    <source>
        <dbReference type="Proteomes" id="UP000606499"/>
    </source>
</evidence>
<comment type="caution">
    <text evidence="3">The sequence shown here is derived from an EMBL/GenBank/DDBJ whole genome shotgun (WGS) entry which is preliminary data.</text>
</comment>
<reference evidence="3" key="1">
    <citation type="submission" date="2020-08" db="EMBL/GenBank/DDBJ databases">
        <title>Genome public.</title>
        <authorList>
            <person name="Liu C."/>
            <person name="Sun Q."/>
        </authorList>
    </citation>
    <scope>NUCLEOTIDE SEQUENCE</scope>
    <source>
        <strain evidence="3">NSJ-28</strain>
    </source>
</reference>
<dbReference type="InterPro" id="IPR035940">
    <property type="entry name" value="CAP_sf"/>
</dbReference>
<accession>A0A923RZD6</accession>
<keyword evidence="4" id="KW-1185">Reference proteome</keyword>
<dbReference type="SUPFAM" id="SSF55797">
    <property type="entry name" value="PR-1-like"/>
    <property type="match status" value="1"/>
</dbReference>
<proteinExistence type="predicted"/>
<feature type="signal peptide" evidence="1">
    <location>
        <begin position="1"/>
        <end position="24"/>
    </location>
</feature>